<dbReference type="InterPro" id="IPR003607">
    <property type="entry name" value="HD/PDEase_dom"/>
</dbReference>
<accession>A0A135L4G9</accession>
<dbReference type="EMBL" id="LSKU01000001">
    <property type="protein sequence ID" value="KXG43851.1"/>
    <property type="molecule type" value="Genomic_DNA"/>
</dbReference>
<dbReference type="STRING" id="1413211.U473_07395"/>
<keyword evidence="7" id="KW-1185">Reference proteome</keyword>
<dbReference type="InterPro" id="IPR037522">
    <property type="entry name" value="HD_GYP_dom"/>
</dbReference>
<dbReference type="InterPro" id="IPR006674">
    <property type="entry name" value="HD_domain"/>
</dbReference>
<dbReference type="InterPro" id="IPR001789">
    <property type="entry name" value="Sig_transdc_resp-reg_receiver"/>
</dbReference>
<dbReference type="InterPro" id="IPR006675">
    <property type="entry name" value="HDIG_dom"/>
</dbReference>
<proteinExistence type="predicted"/>
<dbReference type="Proteomes" id="UP000070352">
    <property type="component" value="Unassembled WGS sequence"/>
</dbReference>
<evidence type="ECO:0000259" key="5">
    <source>
        <dbReference type="PROSITE" id="PS51832"/>
    </source>
</evidence>
<feature type="modified residue" description="4-aspartylphosphate" evidence="1">
    <location>
        <position position="54"/>
    </location>
</feature>
<dbReference type="Gene3D" id="1.10.3210.10">
    <property type="entry name" value="Hypothetical protein af1432"/>
    <property type="match status" value="1"/>
</dbReference>
<evidence type="ECO:0000259" key="4">
    <source>
        <dbReference type="PROSITE" id="PS51831"/>
    </source>
</evidence>
<dbReference type="Pfam" id="PF13487">
    <property type="entry name" value="HD_5"/>
    <property type="match status" value="1"/>
</dbReference>
<feature type="coiled-coil region" evidence="2">
    <location>
        <begin position="133"/>
        <end position="167"/>
    </location>
</feature>
<dbReference type="CDD" id="cd17569">
    <property type="entry name" value="REC_HupR-like"/>
    <property type="match status" value="1"/>
</dbReference>
<dbReference type="InterPro" id="IPR011006">
    <property type="entry name" value="CheY-like_superfamily"/>
</dbReference>
<evidence type="ECO:0000313" key="6">
    <source>
        <dbReference type="EMBL" id="KXG43851.1"/>
    </source>
</evidence>
<organism evidence="6 7">
    <name type="scientific">Tepidibacillus decaturensis</name>
    <dbReference type="NCBI Taxonomy" id="1413211"/>
    <lineage>
        <taxon>Bacteria</taxon>
        <taxon>Bacillati</taxon>
        <taxon>Bacillota</taxon>
        <taxon>Bacilli</taxon>
        <taxon>Bacillales</taxon>
        <taxon>Bacillaceae</taxon>
        <taxon>Tepidibacillus</taxon>
    </lineage>
</organism>
<name>A0A135L4G9_9BACI</name>
<evidence type="ECO:0000313" key="7">
    <source>
        <dbReference type="Proteomes" id="UP000070352"/>
    </source>
</evidence>
<dbReference type="PROSITE" id="PS51831">
    <property type="entry name" value="HD"/>
    <property type="match status" value="1"/>
</dbReference>
<dbReference type="PANTHER" id="PTHR45228">
    <property type="entry name" value="CYCLIC DI-GMP PHOSPHODIESTERASE TM_0186-RELATED"/>
    <property type="match status" value="1"/>
</dbReference>
<feature type="domain" description="HD-GYP" evidence="5">
    <location>
        <begin position="154"/>
        <end position="346"/>
    </location>
</feature>
<dbReference type="RefSeq" id="WP_068724876.1">
    <property type="nucleotide sequence ID" value="NZ_LSKU01000001.1"/>
</dbReference>
<sequence length="346" mass="40648">MRKYKILLVDDEINVINSIKRVLDGLNYHLYYTTYPEKAYDLLNTYQFDLVITDQRMPKVLGIDILKYTKKVSHNTVRILVTGYSDLDVLVSAINEGSIHRYISKPWKNDDLVKIIEESIDYKQRMDQKDTILNQLLTKNNEYENMIQQLRNKLVKTNRQIEKTLLRVIQAKDMELFTHSKNVAHYSLYIADLLNLSYKQKLTLKYAGLFHDIGKIVLRDHILFKPDRLTEEEYTAMKYHPLVSSYILDEIDFMKEVVEIIRQHHERIDGLGYPLGLTNDEILFEAKILSVADAYDAMRANRIYRKGMSQKEVLEVLQNGRGKQFDKNIVDTFIGGLLNEKYPLCR</sequence>
<evidence type="ECO:0000259" key="3">
    <source>
        <dbReference type="PROSITE" id="PS50110"/>
    </source>
</evidence>
<dbReference type="CDD" id="cd00077">
    <property type="entry name" value="HDc"/>
    <property type="match status" value="1"/>
</dbReference>
<reference evidence="6 7" key="1">
    <citation type="submission" date="2016-02" db="EMBL/GenBank/DDBJ databases">
        <title>Draft Genome for Tepidibacillus decaturensis nov. sp. Strain Z9, an Anaerobic, Moderately Thermophilic and Heterotrophic Bacterium from Deep Subsurface of the Illinois Basin, USA.</title>
        <authorList>
            <person name="Dong Y."/>
            <person name="Chang J.Y."/>
            <person name="Sanford R."/>
            <person name="Fouke B.W."/>
        </authorList>
    </citation>
    <scope>NUCLEOTIDE SEQUENCE [LARGE SCALE GENOMIC DNA]</scope>
    <source>
        <strain evidence="6 7">Z9</strain>
    </source>
</reference>
<feature type="domain" description="Response regulatory" evidence="3">
    <location>
        <begin position="5"/>
        <end position="120"/>
    </location>
</feature>
<dbReference type="SMART" id="SM00448">
    <property type="entry name" value="REC"/>
    <property type="match status" value="1"/>
</dbReference>
<dbReference type="SUPFAM" id="SSF52172">
    <property type="entry name" value="CheY-like"/>
    <property type="match status" value="1"/>
</dbReference>
<gene>
    <name evidence="6" type="ORF">U473_07395</name>
</gene>
<keyword evidence="1" id="KW-0597">Phosphoprotein</keyword>
<dbReference type="Gene3D" id="3.40.50.2300">
    <property type="match status" value="1"/>
</dbReference>
<dbReference type="SUPFAM" id="SSF109604">
    <property type="entry name" value="HD-domain/PDEase-like"/>
    <property type="match status" value="1"/>
</dbReference>
<dbReference type="GO" id="GO:0000160">
    <property type="term" value="P:phosphorelay signal transduction system"/>
    <property type="evidence" value="ECO:0007669"/>
    <property type="project" value="InterPro"/>
</dbReference>
<dbReference type="OrthoDB" id="9759601at2"/>
<keyword evidence="2" id="KW-0175">Coiled coil</keyword>
<dbReference type="PANTHER" id="PTHR45228:SF8">
    <property type="entry name" value="TWO-COMPONENT RESPONSE REGULATOR-RELATED"/>
    <property type="match status" value="1"/>
</dbReference>
<feature type="domain" description="HD" evidence="4">
    <location>
        <begin position="176"/>
        <end position="298"/>
    </location>
</feature>
<dbReference type="Pfam" id="PF00072">
    <property type="entry name" value="Response_reg"/>
    <property type="match status" value="1"/>
</dbReference>
<evidence type="ECO:0000256" key="1">
    <source>
        <dbReference type="PROSITE-ProRule" id="PRU00169"/>
    </source>
</evidence>
<dbReference type="SMART" id="SM00471">
    <property type="entry name" value="HDc"/>
    <property type="match status" value="1"/>
</dbReference>
<evidence type="ECO:0008006" key="8">
    <source>
        <dbReference type="Google" id="ProtNLM"/>
    </source>
</evidence>
<dbReference type="InterPro" id="IPR052020">
    <property type="entry name" value="Cyclic_di-GMP/3'3'-cGAMP_PDE"/>
</dbReference>
<protein>
    <recommendedName>
        <fullName evidence="8">Stage 0 sporulation protein A homolog</fullName>
    </recommendedName>
</protein>
<comment type="caution">
    <text evidence="6">The sequence shown here is derived from an EMBL/GenBank/DDBJ whole genome shotgun (WGS) entry which is preliminary data.</text>
</comment>
<dbReference type="NCBIfam" id="TIGR00277">
    <property type="entry name" value="HDIG"/>
    <property type="match status" value="1"/>
</dbReference>
<evidence type="ECO:0000256" key="2">
    <source>
        <dbReference type="SAM" id="Coils"/>
    </source>
</evidence>
<dbReference type="PROSITE" id="PS50110">
    <property type="entry name" value="RESPONSE_REGULATORY"/>
    <property type="match status" value="1"/>
</dbReference>
<dbReference type="PROSITE" id="PS51832">
    <property type="entry name" value="HD_GYP"/>
    <property type="match status" value="1"/>
</dbReference>
<dbReference type="AlphaFoldDB" id="A0A135L4G9"/>